<comment type="similarity">
    <text evidence="1">Belongs to the UbiJ family.</text>
</comment>
<protein>
    <recommendedName>
        <fullName evidence="1">Ubiquinone biosynthesis accessory factor UbiJ</fullName>
    </recommendedName>
</protein>
<dbReference type="EMBL" id="CP119391">
    <property type="protein sequence ID" value="WNK19697.1"/>
    <property type="molecule type" value="Genomic_DNA"/>
</dbReference>
<evidence type="ECO:0000313" key="4">
    <source>
        <dbReference type="Proteomes" id="UP001301869"/>
    </source>
</evidence>
<comment type="function">
    <text evidence="1">Required for ubiquinone (coenzyme Q) biosynthesis. Binds hydrophobic ubiquinone biosynthetic intermediates via its SCP2 domain and is essential for the stability of the Ubi complex. May constitute a docking platform where Ubi enzymes assemble and access their SCP2-bound polyprenyl substrates.</text>
</comment>
<dbReference type="InterPro" id="IPR038989">
    <property type="entry name" value="UbiJ"/>
</dbReference>
<evidence type="ECO:0000256" key="1">
    <source>
        <dbReference type="HAMAP-Rule" id="MF_02215"/>
    </source>
</evidence>
<dbReference type="SUPFAM" id="SSF55718">
    <property type="entry name" value="SCP-like"/>
    <property type="match status" value="1"/>
</dbReference>
<reference evidence="3 4" key="1">
    <citation type="submission" date="2023-03" db="EMBL/GenBank/DDBJ databases">
        <title>Halomonas sp. nov., isolated from Korean tranditional fermented seafood 'Jeotgal'.</title>
        <authorList>
            <person name="Kim B."/>
            <person name="Shin N.-R."/>
        </authorList>
    </citation>
    <scope>NUCLEOTIDE SEQUENCE [LARGE SCALE GENOMIC DNA]</scope>
    <source>
        <strain evidence="3 4">SG2L-4</strain>
    </source>
</reference>
<comment type="subcellular location">
    <subcellularLocation>
        <location evidence="1">Cytoplasm</location>
    </subcellularLocation>
</comment>
<dbReference type="InterPro" id="IPR036527">
    <property type="entry name" value="SCP2_sterol-bd_dom_sf"/>
</dbReference>
<keyword evidence="1" id="KW-0963">Cytoplasm</keyword>
<dbReference type="RefSeq" id="WP_311883102.1">
    <property type="nucleotide sequence ID" value="NZ_CP119391.1"/>
</dbReference>
<name>A0ABY9YY00_9GAMM</name>
<keyword evidence="1" id="KW-0831">Ubiquinone biosynthesis</keyword>
<evidence type="ECO:0000259" key="2">
    <source>
        <dbReference type="Pfam" id="PF02036"/>
    </source>
</evidence>
<dbReference type="HAMAP" id="MF_02215">
    <property type="entry name" value="UbiJ"/>
    <property type="match status" value="1"/>
</dbReference>
<keyword evidence="4" id="KW-1185">Reference proteome</keyword>
<accession>A0ABY9YY00</accession>
<dbReference type="Pfam" id="PF02036">
    <property type="entry name" value="SCP2"/>
    <property type="match status" value="1"/>
</dbReference>
<sequence>MTLPSNTTATPTLMLAGLERAINALLARDPAAPSRLEALAGRRLLVRLEQPHLPLMLHFHRAGIDLWHAGNDADSEASADAVVELTPETLSRWASGESLERLMFSGQLSLRGRTHLLEATRELFTDLDLDWEGELARWLGDMPAHSLAEGLRRVARFGLRAREELLADVSEYVFEEARLLPGRQQREVLRDHLTELDVATDRLEARLARLRRRLLAREPEVSP</sequence>
<evidence type="ECO:0000313" key="3">
    <source>
        <dbReference type="EMBL" id="WNK19697.1"/>
    </source>
</evidence>
<dbReference type="PANTHER" id="PTHR38693:SF1">
    <property type="entry name" value="UBIQUINONE BIOSYNTHESIS ACCESSORY FACTOR UBIJ"/>
    <property type="match status" value="1"/>
</dbReference>
<feature type="domain" description="SCP2" evidence="2">
    <location>
        <begin position="22"/>
        <end position="124"/>
    </location>
</feature>
<organism evidence="3 4">
    <name type="scientific">Halomonas piscis</name>
    <dbReference type="NCBI Taxonomy" id="3031727"/>
    <lineage>
        <taxon>Bacteria</taxon>
        <taxon>Pseudomonadati</taxon>
        <taxon>Pseudomonadota</taxon>
        <taxon>Gammaproteobacteria</taxon>
        <taxon>Oceanospirillales</taxon>
        <taxon>Halomonadaceae</taxon>
        <taxon>Halomonas</taxon>
    </lineage>
</organism>
<dbReference type="InterPro" id="IPR003033">
    <property type="entry name" value="SCP2_sterol-bd_dom"/>
</dbReference>
<proteinExistence type="inferred from homology"/>
<dbReference type="PANTHER" id="PTHR38693">
    <property type="entry name" value="UBIQUINONE BIOSYNTHESIS PROTEIN UBIJ"/>
    <property type="match status" value="1"/>
</dbReference>
<gene>
    <name evidence="1" type="primary">ubiJ</name>
    <name evidence="3" type="ORF">P1P91_12795</name>
</gene>
<dbReference type="Proteomes" id="UP001301869">
    <property type="component" value="Chromosome"/>
</dbReference>
<comment type="pathway">
    <text evidence="1">Cofactor biosynthesis; ubiquinone biosynthesis.</text>
</comment>